<dbReference type="Proteomes" id="UP000597762">
    <property type="component" value="Unassembled WGS sequence"/>
</dbReference>
<comment type="caution">
    <text evidence="2">The sequence shown here is derived from an EMBL/GenBank/DDBJ whole genome shotgun (WGS) entry which is preliminary data.</text>
</comment>
<reference evidence="2" key="1">
    <citation type="submission" date="2021-01" db="EMBL/GenBank/DDBJ databases">
        <authorList>
            <person name="Li R."/>
            <person name="Bekaert M."/>
        </authorList>
    </citation>
    <scope>NUCLEOTIDE SEQUENCE</scope>
    <source>
        <strain evidence="2">Farmed</strain>
    </source>
</reference>
<keyword evidence="1" id="KW-0812">Transmembrane</keyword>
<gene>
    <name evidence="2" type="ORF">SPHA_71362</name>
</gene>
<accession>A0A812EHL1</accession>
<keyword evidence="1" id="KW-0472">Membrane</keyword>
<keyword evidence="3" id="KW-1185">Reference proteome</keyword>
<name>A0A812EHL1_ACAPH</name>
<keyword evidence="1" id="KW-1133">Transmembrane helix</keyword>
<feature type="transmembrane region" description="Helical" evidence="1">
    <location>
        <begin position="125"/>
        <end position="149"/>
    </location>
</feature>
<organism evidence="2 3">
    <name type="scientific">Acanthosepion pharaonis</name>
    <name type="common">Pharaoh cuttlefish</name>
    <name type="synonym">Sepia pharaonis</name>
    <dbReference type="NCBI Taxonomy" id="158019"/>
    <lineage>
        <taxon>Eukaryota</taxon>
        <taxon>Metazoa</taxon>
        <taxon>Spiralia</taxon>
        <taxon>Lophotrochozoa</taxon>
        <taxon>Mollusca</taxon>
        <taxon>Cephalopoda</taxon>
        <taxon>Coleoidea</taxon>
        <taxon>Decapodiformes</taxon>
        <taxon>Sepiida</taxon>
        <taxon>Sepiina</taxon>
        <taxon>Sepiidae</taxon>
        <taxon>Acanthosepion</taxon>
    </lineage>
</organism>
<proteinExistence type="predicted"/>
<feature type="transmembrane region" description="Helical" evidence="1">
    <location>
        <begin position="176"/>
        <end position="197"/>
    </location>
</feature>
<sequence length="209" mass="23910">MSFLLFLLTPFCFSAEMFSLWQAILLSKTSLFLSCHLILFCQLFPFPSSQLCFFNKLIHPLLLILLFLHLFVTFSLTHDISFVVFLYSSQFLCQTIFSLFSSLSSQIFLFLSLSPLLSFHFHVQYLTFSVQTVAASPAWFTAHIFSFLLPNQSSISPRFPNLTLWTFFVHAQTNPLLLSLALKLSSTIMVSFFFVSLPQSLSFAHSPLN</sequence>
<protein>
    <submittedName>
        <fullName evidence="2">Uncharacterized protein</fullName>
    </submittedName>
</protein>
<evidence type="ECO:0000313" key="3">
    <source>
        <dbReference type="Proteomes" id="UP000597762"/>
    </source>
</evidence>
<feature type="transmembrane region" description="Helical" evidence="1">
    <location>
        <begin position="96"/>
        <end position="113"/>
    </location>
</feature>
<dbReference type="AlphaFoldDB" id="A0A812EHL1"/>
<dbReference type="EMBL" id="CAHIKZ030005222">
    <property type="protein sequence ID" value="CAE1321241.1"/>
    <property type="molecule type" value="Genomic_DNA"/>
</dbReference>
<evidence type="ECO:0000256" key="1">
    <source>
        <dbReference type="SAM" id="Phobius"/>
    </source>
</evidence>
<evidence type="ECO:0000313" key="2">
    <source>
        <dbReference type="EMBL" id="CAE1321241.1"/>
    </source>
</evidence>